<evidence type="ECO:0000256" key="2">
    <source>
        <dbReference type="ARBA" id="ARBA00022603"/>
    </source>
</evidence>
<gene>
    <name evidence="8" type="ORF">ACFOX3_08645</name>
</gene>
<evidence type="ECO:0000256" key="4">
    <source>
        <dbReference type="ARBA" id="ARBA00022691"/>
    </source>
</evidence>
<dbReference type="Pfam" id="PF00588">
    <property type="entry name" value="SpoU_methylase"/>
    <property type="match status" value="1"/>
</dbReference>
<dbReference type="GO" id="GO:0032259">
    <property type="term" value="P:methylation"/>
    <property type="evidence" value="ECO:0007669"/>
    <property type="project" value="UniProtKB-KW"/>
</dbReference>
<dbReference type="Proteomes" id="UP001595840">
    <property type="component" value="Unassembled WGS sequence"/>
</dbReference>
<sequence length="172" mass="18335">MYPDSDQQLGHQDHHPVAQRRSISVVIQNFAAPANVGAVFRSADAFGVACVYLCGDTVAPPNTKLRRLSRAAEKYVPYKVVADAVALVQQLKAQGLQIISLEITANSLPLADARLTEQPLCLILGTEDEGVAPELLALSDLVLHIPMSGYNSSLNVGSACAVALYELTHKAS</sequence>
<evidence type="ECO:0000256" key="3">
    <source>
        <dbReference type="ARBA" id="ARBA00022679"/>
    </source>
</evidence>
<keyword evidence="9" id="KW-1185">Reference proteome</keyword>
<evidence type="ECO:0000256" key="6">
    <source>
        <dbReference type="ARBA" id="ARBA00022884"/>
    </source>
</evidence>
<organism evidence="8 9">
    <name type="scientific">Simiduia curdlanivorans</name>
    <dbReference type="NCBI Taxonomy" id="1492769"/>
    <lineage>
        <taxon>Bacteria</taxon>
        <taxon>Pseudomonadati</taxon>
        <taxon>Pseudomonadota</taxon>
        <taxon>Gammaproteobacteria</taxon>
        <taxon>Cellvibrionales</taxon>
        <taxon>Cellvibrionaceae</taxon>
        <taxon>Simiduia</taxon>
    </lineage>
</organism>
<name>A0ABV8V4H0_9GAMM</name>
<dbReference type="InterPro" id="IPR033671">
    <property type="entry name" value="TrmH"/>
</dbReference>
<dbReference type="EMBL" id="JBHSCX010000006">
    <property type="protein sequence ID" value="MFC4362369.1"/>
    <property type="molecule type" value="Genomic_DNA"/>
</dbReference>
<evidence type="ECO:0000256" key="1">
    <source>
        <dbReference type="ARBA" id="ARBA00022555"/>
    </source>
</evidence>
<dbReference type="InterPro" id="IPR001537">
    <property type="entry name" value="SpoU_MeTrfase"/>
</dbReference>
<dbReference type="SUPFAM" id="SSF75217">
    <property type="entry name" value="alpha/beta knot"/>
    <property type="match status" value="1"/>
</dbReference>
<evidence type="ECO:0000256" key="5">
    <source>
        <dbReference type="ARBA" id="ARBA00022694"/>
    </source>
</evidence>
<dbReference type="GO" id="GO:0008168">
    <property type="term" value="F:methyltransferase activity"/>
    <property type="evidence" value="ECO:0007669"/>
    <property type="project" value="UniProtKB-KW"/>
</dbReference>
<keyword evidence="3" id="KW-0808">Transferase</keyword>
<evidence type="ECO:0000313" key="9">
    <source>
        <dbReference type="Proteomes" id="UP001595840"/>
    </source>
</evidence>
<reference evidence="9" key="1">
    <citation type="journal article" date="2019" name="Int. J. Syst. Evol. Microbiol.">
        <title>The Global Catalogue of Microorganisms (GCM) 10K type strain sequencing project: providing services to taxonomists for standard genome sequencing and annotation.</title>
        <authorList>
            <consortium name="The Broad Institute Genomics Platform"/>
            <consortium name="The Broad Institute Genome Sequencing Center for Infectious Disease"/>
            <person name="Wu L."/>
            <person name="Ma J."/>
        </authorList>
    </citation>
    <scope>NUCLEOTIDE SEQUENCE [LARGE SCALE GENOMIC DNA]</scope>
    <source>
        <strain evidence="9">CECT 8570</strain>
    </source>
</reference>
<evidence type="ECO:0000259" key="7">
    <source>
        <dbReference type="Pfam" id="PF00588"/>
    </source>
</evidence>
<dbReference type="InterPro" id="IPR029026">
    <property type="entry name" value="tRNA_m1G_MTases_N"/>
</dbReference>
<dbReference type="InterPro" id="IPR029028">
    <property type="entry name" value="Alpha/beta_knot_MTases"/>
</dbReference>
<keyword evidence="5" id="KW-0819">tRNA processing</keyword>
<feature type="domain" description="tRNA/rRNA methyltransferase SpoU type" evidence="7">
    <location>
        <begin position="23"/>
        <end position="165"/>
    </location>
</feature>
<evidence type="ECO:0000313" key="8">
    <source>
        <dbReference type="EMBL" id="MFC4362369.1"/>
    </source>
</evidence>
<proteinExistence type="predicted"/>
<keyword evidence="6" id="KW-0694">RNA-binding</keyword>
<protein>
    <submittedName>
        <fullName evidence="8">TrmH family RNA methyltransferase</fullName>
    </submittedName>
</protein>
<keyword evidence="4" id="KW-0949">S-adenosyl-L-methionine</keyword>
<keyword evidence="2 8" id="KW-0489">Methyltransferase</keyword>
<comment type="caution">
    <text evidence="8">The sequence shown here is derived from an EMBL/GenBank/DDBJ whole genome shotgun (WGS) entry which is preliminary data.</text>
</comment>
<accession>A0ABV8V4H0</accession>
<dbReference type="PANTHER" id="PTHR43453">
    <property type="entry name" value="RRNA METHYLASE-LIKE"/>
    <property type="match status" value="1"/>
</dbReference>
<dbReference type="PANTHER" id="PTHR43453:SF1">
    <property type="entry name" value="TRNA_RRNA METHYLTRANSFERASE SPOU TYPE DOMAIN-CONTAINING PROTEIN"/>
    <property type="match status" value="1"/>
</dbReference>
<keyword evidence="1" id="KW-0820">tRNA-binding</keyword>
<dbReference type="Gene3D" id="3.40.1280.10">
    <property type="match status" value="1"/>
</dbReference>
<dbReference type="RefSeq" id="WP_290260594.1">
    <property type="nucleotide sequence ID" value="NZ_JAUFQG010000004.1"/>
</dbReference>